<keyword evidence="11" id="KW-1185">Reference proteome</keyword>
<dbReference type="OrthoDB" id="941679at2759"/>
<evidence type="ECO:0000256" key="8">
    <source>
        <dbReference type="ARBA" id="ARBA00023295"/>
    </source>
</evidence>
<evidence type="ECO:0000313" key="10">
    <source>
        <dbReference type="EMBL" id="KAF2481844.1"/>
    </source>
</evidence>
<evidence type="ECO:0000256" key="9">
    <source>
        <dbReference type="ARBA" id="ARBA00023316"/>
    </source>
</evidence>
<gene>
    <name evidence="10" type="ORF">BDY17DRAFT_253439</name>
</gene>
<dbReference type="Proteomes" id="UP000799767">
    <property type="component" value="Unassembled WGS sequence"/>
</dbReference>
<dbReference type="EMBL" id="MU001637">
    <property type="protein sequence ID" value="KAF2481844.1"/>
    <property type="molecule type" value="Genomic_DNA"/>
</dbReference>
<dbReference type="AlphaFoldDB" id="A0A6A6PQD7"/>
<evidence type="ECO:0000256" key="6">
    <source>
        <dbReference type="ARBA" id="ARBA00022801"/>
    </source>
</evidence>
<evidence type="ECO:0000256" key="5">
    <source>
        <dbReference type="ARBA" id="ARBA00022729"/>
    </source>
</evidence>
<keyword evidence="9" id="KW-0961">Cell wall biogenesis/degradation</keyword>
<dbReference type="RefSeq" id="XP_033588414.1">
    <property type="nucleotide sequence ID" value="XM_033731339.1"/>
</dbReference>
<dbReference type="InterPro" id="IPR050732">
    <property type="entry name" value="Beta-glucan_modifiers"/>
</dbReference>
<dbReference type="FunFam" id="3.20.20.80:FF:000111">
    <property type="entry name" value="Soluble cell wall protein"/>
    <property type="match status" value="1"/>
</dbReference>
<dbReference type="GO" id="GO:0009277">
    <property type="term" value="C:fungal-type cell wall"/>
    <property type="evidence" value="ECO:0007669"/>
    <property type="project" value="TreeGrafter"/>
</dbReference>
<dbReference type="Gene3D" id="3.20.20.80">
    <property type="entry name" value="Glycosidases"/>
    <property type="match status" value="2"/>
</dbReference>
<keyword evidence="4" id="KW-0964">Secreted</keyword>
<accession>A0A6A6PQD7</accession>
<feature type="non-terminal residue" evidence="10">
    <location>
        <position position="1"/>
    </location>
</feature>
<dbReference type="PANTHER" id="PTHR16631:SF14">
    <property type="entry name" value="FAMILY 17 GLUCOSIDASE SCW10-RELATED"/>
    <property type="match status" value="1"/>
</dbReference>
<name>A0A6A6PQD7_9PEZI</name>
<sequence>SDFSAFSGYGFIRSYGVDCNQVPLILSAVQSKGMKMFAGIYDIDQVEAETQELISAAQNNWDSIYAVTVGNEAVNDGVATVAQVVAAVNQARTMLRAAGYTGPVVTVDTSAQVISNPALCQASDFAAANCHAFFNADLTPDQAGPWVLEQAQRISEACGGKNTMITESGWPNQGESNGMAVPSEANQATAIASLRSSFSNNIVLFSAFNDLWETNTAATFGTNQFWGIYGNAPA</sequence>
<dbReference type="InterPro" id="IPR017853">
    <property type="entry name" value="GH"/>
</dbReference>
<keyword evidence="6 10" id="KW-0378">Hydrolase</keyword>
<dbReference type="GeneID" id="54472341"/>
<reference evidence="10" key="1">
    <citation type="journal article" date="2020" name="Stud. Mycol.">
        <title>101 Dothideomycetes genomes: a test case for predicting lifestyles and emergence of pathogens.</title>
        <authorList>
            <person name="Haridas S."/>
            <person name="Albert R."/>
            <person name="Binder M."/>
            <person name="Bloem J."/>
            <person name="Labutti K."/>
            <person name="Salamov A."/>
            <person name="Andreopoulos B."/>
            <person name="Baker S."/>
            <person name="Barry K."/>
            <person name="Bills G."/>
            <person name="Bluhm B."/>
            <person name="Cannon C."/>
            <person name="Castanera R."/>
            <person name="Culley D."/>
            <person name="Daum C."/>
            <person name="Ezra D."/>
            <person name="Gonzalez J."/>
            <person name="Henrissat B."/>
            <person name="Kuo A."/>
            <person name="Liang C."/>
            <person name="Lipzen A."/>
            <person name="Lutzoni F."/>
            <person name="Magnuson J."/>
            <person name="Mondo S."/>
            <person name="Nolan M."/>
            <person name="Ohm R."/>
            <person name="Pangilinan J."/>
            <person name="Park H.-J."/>
            <person name="Ramirez L."/>
            <person name="Alfaro M."/>
            <person name="Sun H."/>
            <person name="Tritt A."/>
            <person name="Yoshinaga Y."/>
            <person name="Zwiers L.-H."/>
            <person name="Turgeon B."/>
            <person name="Goodwin S."/>
            <person name="Spatafora J."/>
            <person name="Crous P."/>
            <person name="Grigoriev I."/>
        </authorList>
    </citation>
    <scope>NUCLEOTIDE SEQUENCE</scope>
    <source>
        <strain evidence="10">CBS 113389</strain>
    </source>
</reference>
<keyword evidence="5" id="KW-0732">Signal</keyword>
<dbReference type="GO" id="GO:0009986">
    <property type="term" value="C:cell surface"/>
    <property type="evidence" value="ECO:0007669"/>
    <property type="project" value="TreeGrafter"/>
</dbReference>
<dbReference type="SUPFAM" id="SSF51445">
    <property type="entry name" value="(Trans)glycosidases"/>
    <property type="match status" value="1"/>
</dbReference>
<dbReference type="GO" id="GO:0071555">
    <property type="term" value="P:cell wall organization"/>
    <property type="evidence" value="ECO:0007669"/>
    <property type="project" value="UniProtKB-KW"/>
</dbReference>
<dbReference type="GO" id="GO:0042973">
    <property type="term" value="F:glucan endo-1,3-beta-D-glucosidase activity"/>
    <property type="evidence" value="ECO:0007669"/>
    <property type="project" value="TreeGrafter"/>
</dbReference>
<organism evidence="10 11">
    <name type="scientific">Neohortaea acidophila</name>
    <dbReference type="NCBI Taxonomy" id="245834"/>
    <lineage>
        <taxon>Eukaryota</taxon>
        <taxon>Fungi</taxon>
        <taxon>Dikarya</taxon>
        <taxon>Ascomycota</taxon>
        <taxon>Pezizomycotina</taxon>
        <taxon>Dothideomycetes</taxon>
        <taxon>Dothideomycetidae</taxon>
        <taxon>Mycosphaerellales</taxon>
        <taxon>Teratosphaeriaceae</taxon>
        <taxon>Neohortaea</taxon>
    </lineage>
</organism>
<evidence type="ECO:0000256" key="2">
    <source>
        <dbReference type="ARBA" id="ARBA00008773"/>
    </source>
</evidence>
<comment type="subcellular location">
    <subcellularLocation>
        <location evidence="1">Secreted</location>
        <location evidence="1">Cell wall</location>
    </subcellularLocation>
</comment>
<evidence type="ECO:0000256" key="3">
    <source>
        <dbReference type="ARBA" id="ARBA00022512"/>
    </source>
</evidence>
<keyword evidence="8" id="KW-0326">Glycosidase</keyword>
<evidence type="ECO:0000256" key="7">
    <source>
        <dbReference type="ARBA" id="ARBA00023180"/>
    </source>
</evidence>
<evidence type="ECO:0000313" key="11">
    <source>
        <dbReference type="Proteomes" id="UP000799767"/>
    </source>
</evidence>
<dbReference type="GO" id="GO:0005576">
    <property type="term" value="C:extracellular region"/>
    <property type="evidence" value="ECO:0007669"/>
    <property type="project" value="UniProtKB-ARBA"/>
</dbReference>
<evidence type="ECO:0000256" key="1">
    <source>
        <dbReference type="ARBA" id="ARBA00004191"/>
    </source>
</evidence>
<keyword evidence="3" id="KW-0134">Cell wall</keyword>
<comment type="similarity">
    <text evidence="2">Belongs to the glycosyl hydrolase 17 family.</text>
</comment>
<dbReference type="PANTHER" id="PTHR16631">
    <property type="entry name" value="GLUCAN 1,3-BETA-GLUCOSIDASE"/>
    <property type="match status" value="1"/>
</dbReference>
<proteinExistence type="inferred from homology"/>
<evidence type="ECO:0000256" key="4">
    <source>
        <dbReference type="ARBA" id="ARBA00022525"/>
    </source>
</evidence>
<protein>
    <submittedName>
        <fullName evidence="10">Glycoside hydrolase superfamily</fullName>
    </submittedName>
</protein>
<keyword evidence="7" id="KW-0325">Glycoprotein</keyword>